<dbReference type="EMBL" id="JAATHJ010000022">
    <property type="protein sequence ID" value="NJP38478.1"/>
    <property type="molecule type" value="Genomic_DNA"/>
</dbReference>
<dbReference type="InterPro" id="IPR036249">
    <property type="entry name" value="Thioredoxin-like_sf"/>
</dbReference>
<evidence type="ECO:0000313" key="3">
    <source>
        <dbReference type="EMBL" id="NJP38478.1"/>
    </source>
</evidence>
<accession>A0A969PV31</accession>
<comment type="caution">
    <text evidence="3">The sequence shown here is derived from an EMBL/GenBank/DDBJ whole genome shotgun (WGS) entry which is preliminary data.</text>
</comment>
<dbReference type="Gene3D" id="3.40.30.10">
    <property type="entry name" value="Glutaredoxin"/>
    <property type="match status" value="1"/>
</dbReference>
<reference evidence="3 4" key="1">
    <citation type="submission" date="2020-03" db="EMBL/GenBank/DDBJ databases">
        <title>Assessment of the enzymatic potential of alkaline-tolerant lipase obtained from Bacillus luteus H11 (technogenic soil) for the bioremediation of saline soils contaminated with petroleum substances.</title>
        <authorList>
            <person name="Kalwasinska A."/>
        </authorList>
    </citation>
    <scope>NUCLEOTIDE SEQUENCE [LARGE SCALE GENOMIC DNA]</scope>
    <source>
        <strain evidence="3 4">H11</strain>
    </source>
</reference>
<feature type="domain" description="Alkyl hydroperoxide reductase subunit C/ Thiol specific antioxidant" evidence="2">
    <location>
        <begin position="3"/>
        <end position="80"/>
    </location>
</feature>
<protein>
    <submittedName>
        <fullName evidence="3">Redoxin domain-containing protein</fullName>
    </submittedName>
</protein>
<evidence type="ECO:0000313" key="4">
    <source>
        <dbReference type="Proteomes" id="UP000752012"/>
    </source>
</evidence>
<organism evidence="3 4">
    <name type="scientific">Alkalicoccus luteus</name>
    <dbReference type="NCBI Taxonomy" id="1237094"/>
    <lineage>
        <taxon>Bacteria</taxon>
        <taxon>Bacillati</taxon>
        <taxon>Bacillota</taxon>
        <taxon>Bacilli</taxon>
        <taxon>Bacillales</taxon>
        <taxon>Bacillaceae</taxon>
        <taxon>Alkalicoccus</taxon>
    </lineage>
</organism>
<dbReference type="GO" id="GO:0016209">
    <property type="term" value="F:antioxidant activity"/>
    <property type="evidence" value="ECO:0007669"/>
    <property type="project" value="InterPro"/>
</dbReference>
<dbReference type="Pfam" id="PF00578">
    <property type="entry name" value="AhpC-TSA"/>
    <property type="match status" value="1"/>
</dbReference>
<dbReference type="Proteomes" id="UP000752012">
    <property type="component" value="Unassembled WGS sequence"/>
</dbReference>
<gene>
    <name evidence="3" type="ORF">HCN83_12850</name>
</gene>
<proteinExistence type="predicted"/>
<name>A0A969PV31_9BACI</name>
<dbReference type="AlphaFoldDB" id="A0A969PV31"/>
<dbReference type="SUPFAM" id="SSF52833">
    <property type="entry name" value="Thioredoxin-like"/>
    <property type="match status" value="1"/>
</dbReference>
<keyword evidence="4" id="KW-1185">Reference proteome</keyword>
<evidence type="ECO:0000259" key="2">
    <source>
        <dbReference type="Pfam" id="PF00578"/>
    </source>
</evidence>
<dbReference type="InterPro" id="IPR000866">
    <property type="entry name" value="AhpC/TSA"/>
</dbReference>
<evidence type="ECO:0000256" key="1">
    <source>
        <dbReference type="ARBA" id="ARBA00023157"/>
    </source>
</evidence>
<keyword evidence="1" id="KW-1015">Disulfide bond</keyword>
<sequence>MTSWKEAYDFFDERQIEVLGISVDHMYTQNVFEATLGTLPYPLLADWHKTTARDFGVLDPEDEVSSRACFLIHRDGTLAYRNEAFDAENDAHYQEVFEACRKLESRQS</sequence>
<dbReference type="GO" id="GO:0016491">
    <property type="term" value="F:oxidoreductase activity"/>
    <property type="evidence" value="ECO:0007669"/>
    <property type="project" value="InterPro"/>
</dbReference>